<dbReference type="EMBL" id="LR797035">
    <property type="protein sequence ID" value="CAB4183373.1"/>
    <property type="molecule type" value="Genomic_DNA"/>
</dbReference>
<dbReference type="EMBL" id="LR796936">
    <property type="protein sequence ID" value="CAB4176518.1"/>
    <property type="molecule type" value="Genomic_DNA"/>
</dbReference>
<dbReference type="EMBL" id="LR797256">
    <property type="protein sequence ID" value="CAB4197383.1"/>
    <property type="molecule type" value="Genomic_DNA"/>
</dbReference>
<dbReference type="EMBL" id="LR797447">
    <property type="protein sequence ID" value="CAB4217450.1"/>
    <property type="molecule type" value="Genomic_DNA"/>
</dbReference>
<feature type="transmembrane region" description="Helical" evidence="1">
    <location>
        <begin position="36"/>
        <end position="58"/>
    </location>
</feature>
<protein>
    <submittedName>
        <fullName evidence="5">Uncharacterized protein</fullName>
    </submittedName>
</protein>
<reference evidence="5" key="1">
    <citation type="submission" date="2020-05" db="EMBL/GenBank/DDBJ databases">
        <authorList>
            <person name="Chiriac C."/>
            <person name="Salcher M."/>
            <person name="Ghai R."/>
            <person name="Kavagutti S V."/>
        </authorList>
    </citation>
    <scope>NUCLEOTIDE SEQUENCE</scope>
</reference>
<evidence type="ECO:0000313" key="4">
    <source>
        <dbReference type="EMBL" id="CAB4183373.1"/>
    </source>
</evidence>
<dbReference type="EMBL" id="LR798371">
    <property type="protein sequence ID" value="CAB5227328.1"/>
    <property type="molecule type" value="Genomic_DNA"/>
</dbReference>
<proteinExistence type="predicted"/>
<evidence type="ECO:0000313" key="2">
    <source>
        <dbReference type="EMBL" id="CAB4169866.1"/>
    </source>
</evidence>
<dbReference type="EMBL" id="LR797385">
    <property type="protein sequence ID" value="CAB4212769.1"/>
    <property type="molecule type" value="Genomic_DNA"/>
</dbReference>
<accession>A0A6J5RJ03</accession>
<organism evidence="5">
    <name type="scientific">uncultured Caudovirales phage</name>
    <dbReference type="NCBI Taxonomy" id="2100421"/>
    <lineage>
        <taxon>Viruses</taxon>
        <taxon>Duplodnaviria</taxon>
        <taxon>Heunggongvirae</taxon>
        <taxon>Uroviricota</taxon>
        <taxon>Caudoviricetes</taxon>
        <taxon>Peduoviridae</taxon>
        <taxon>Maltschvirus</taxon>
        <taxon>Maltschvirus maltsch</taxon>
    </lineage>
</organism>
<evidence type="ECO:0000313" key="5">
    <source>
        <dbReference type="EMBL" id="CAB4197383.1"/>
    </source>
</evidence>
<evidence type="ECO:0000313" key="8">
    <source>
        <dbReference type="EMBL" id="CAB5227328.1"/>
    </source>
</evidence>
<evidence type="ECO:0000313" key="7">
    <source>
        <dbReference type="EMBL" id="CAB4217450.1"/>
    </source>
</evidence>
<keyword evidence="1" id="KW-0812">Transmembrane</keyword>
<name>A0A6J5RJ03_9CAUD</name>
<dbReference type="EMBL" id="LR796850">
    <property type="protein sequence ID" value="CAB4169866.1"/>
    <property type="molecule type" value="Genomic_DNA"/>
</dbReference>
<gene>
    <name evidence="4" type="ORF">UFOVP1082_34</name>
    <name evidence="5" type="ORF">UFOVP1322_19</name>
    <name evidence="6" type="ORF">UFOVP1434_41</name>
    <name evidence="8" type="ORF">UFOVP1529_41</name>
    <name evidence="7" type="ORF">UFOVP1593_34</name>
    <name evidence="2" type="ORF">UFOVP906_12</name>
    <name evidence="3" type="ORF">UFOVP992_38</name>
</gene>
<evidence type="ECO:0000256" key="1">
    <source>
        <dbReference type="SAM" id="Phobius"/>
    </source>
</evidence>
<keyword evidence="1" id="KW-1133">Transmembrane helix</keyword>
<keyword evidence="1" id="KW-0472">Membrane</keyword>
<evidence type="ECO:0000313" key="3">
    <source>
        <dbReference type="EMBL" id="CAB4176518.1"/>
    </source>
</evidence>
<evidence type="ECO:0000313" key="6">
    <source>
        <dbReference type="EMBL" id="CAB4212769.1"/>
    </source>
</evidence>
<sequence length="162" mass="18090">MTCKLRNEAADVTLPIGTKKTFASLGKGIRSPEQGFATLTLVLSLGALLSCLAVGYWLGYSHRDAVCKEAKTKNELIAIENVIKQNLKVSEIYKKIDEQTEQLQADNIKIQTLIDKSEKQNHLFWRKQRDENKSCDVWMRAVVPCRLQPTTNDGATATSGVH</sequence>